<dbReference type="PANTHER" id="PTHR45824:SF29">
    <property type="entry name" value="GH16843P"/>
    <property type="match status" value="1"/>
</dbReference>
<reference evidence="3" key="1">
    <citation type="submission" date="2023-08" db="EMBL/GenBank/DDBJ databases">
        <authorList>
            <person name="Chen Y."/>
            <person name="Shah S."/>
            <person name="Dougan E. K."/>
            <person name="Thang M."/>
            <person name="Chan C."/>
        </authorList>
    </citation>
    <scope>NUCLEOTIDE SEQUENCE</scope>
</reference>
<gene>
    <name evidence="3" type="ORF">EVOR1521_LOCUS19935</name>
</gene>
<feature type="compositionally biased region" description="Pro residues" evidence="1">
    <location>
        <begin position="372"/>
        <end position="382"/>
    </location>
</feature>
<dbReference type="InterPro" id="IPR001251">
    <property type="entry name" value="CRAL-TRIO_dom"/>
</dbReference>
<comment type="caution">
    <text evidence="3">The sequence shown here is derived from an EMBL/GenBank/DDBJ whole genome shotgun (WGS) entry which is preliminary data.</text>
</comment>
<proteinExistence type="predicted"/>
<dbReference type="Proteomes" id="UP001178507">
    <property type="component" value="Unassembled WGS sequence"/>
</dbReference>
<evidence type="ECO:0000256" key="1">
    <source>
        <dbReference type="SAM" id="MobiDB-lite"/>
    </source>
</evidence>
<accession>A0AA36IX25</accession>
<dbReference type="SMART" id="SM00516">
    <property type="entry name" value="SEC14"/>
    <property type="match status" value="1"/>
</dbReference>
<dbReference type="SUPFAM" id="SSF46938">
    <property type="entry name" value="CRAL/TRIO N-terminal domain"/>
    <property type="match status" value="1"/>
</dbReference>
<dbReference type="EMBL" id="CAUJNA010003179">
    <property type="protein sequence ID" value="CAJ1395515.1"/>
    <property type="molecule type" value="Genomic_DNA"/>
</dbReference>
<dbReference type="PANTHER" id="PTHR45824">
    <property type="entry name" value="GH16843P"/>
    <property type="match status" value="1"/>
</dbReference>
<name>A0AA36IX25_9DINO</name>
<sequence>MDAASRVLKQLRAAGEKAGSVNLADVRRYLRACNGDEAAAANALAATLRWRQKERPEKAKCQACSADPRSHNLRIVGVDKKGRPVIYTCFSQAINRSNPAHAMQHLTRTLEDATAMMSSMAARGAEVAENWILVIDFFGYSWLLDTDPRAALFAARLLAHYPERLSRCLLVDAPAVFSGTYSAVRRVLNEGTASKIVFVKSGDALAADVESWASEPLRHWLLAEMEENRQPWSQEGRKLYWQPAAGHDPRGCEDFLRSPEFGLTLTARLATPDAPKAAPDARPPQQAPGTALTASAKPKPASPRKVGERRWPASRGLALWAALPLMWWIPQLLWVLAAGLALHLLCRGEVGETPQKQPKKRRERRPSEREPPAAPPPAPPRVAPRVAQRVDHEHRRETRDRSSWLVWLPCCKLS</sequence>
<dbReference type="SUPFAM" id="SSF52087">
    <property type="entry name" value="CRAL/TRIO domain"/>
    <property type="match status" value="1"/>
</dbReference>
<keyword evidence="4" id="KW-1185">Reference proteome</keyword>
<dbReference type="GO" id="GO:0008526">
    <property type="term" value="F:phosphatidylinositol transfer activity"/>
    <property type="evidence" value="ECO:0007669"/>
    <property type="project" value="TreeGrafter"/>
</dbReference>
<dbReference type="PROSITE" id="PS50191">
    <property type="entry name" value="CRAL_TRIO"/>
    <property type="match status" value="1"/>
</dbReference>
<dbReference type="Gene3D" id="3.40.525.10">
    <property type="entry name" value="CRAL-TRIO lipid binding domain"/>
    <property type="match status" value="1"/>
</dbReference>
<dbReference type="CDD" id="cd00170">
    <property type="entry name" value="SEC14"/>
    <property type="match status" value="1"/>
</dbReference>
<dbReference type="AlphaFoldDB" id="A0AA36IX25"/>
<dbReference type="Pfam" id="PF00650">
    <property type="entry name" value="CRAL_TRIO"/>
    <property type="match status" value="1"/>
</dbReference>
<protein>
    <recommendedName>
        <fullName evidence="2">CRAL-TRIO domain-containing protein</fullName>
    </recommendedName>
</protein>
<dbReference type="InterPro" id="IPR036273">
    <property type="entry name" value="CRAL/TRIO_N_dom_sf"/>
</dbReference>
<evidence type="ECO:0000313" key="3">
    <source>
        <dbReference type="EMBL" id="CAJ1395515.1"/>
    </source>
</evidence>
<dbReference type="InterPro" id="IPR052578">
    <property type="entry name" value="PI_Transfer_CRAL-TRIO"/>
</dbReference>
<feature type="region of interest" description="Disordered" evidence="1">
    <location>
        <begin position="273"/>
        <end position="308"/>
    </location>
</feature>
<feature type="domain" description="CRAL-TRIO" evidence="2">
    <location>
        <begin position="75"/>
        <end position="229"/>
    </location>
</feature>
<organism evidence="3 4">
    <name type="scientific">Effrenium voratum</name>
    <dbReference type="NCBI Taxonomy" id="2562239"/>
    <lineage>
        <taxon>Eukaryota</taxon>
        <taxon>Sar</taxon>
        <taxon>Alveolata</taxon>
        <taxon>Dinophyceae</taxon>
        <taxon>Suessiales</taxon>
        <taxon>Symbiodiniaceae</taxon>
        <taxon>Effrenium</taxon>
    </lineage>
</organism>
<feature type="region of interest" description="Disordered" evidence="1">
    <location>
        <begin position="352"/>
        <end position="401"/>
    </location>
</feature>
<evidence type="ECO:0000313" key="4">
    <source>
        <dbReference type="Proteomes" id="UP001178507"/>
    </source>
</evidence>
<feature type="compositionally biased region" description="Basic and acidic residues" evidence="1">
    <location>
        <begin position="388"/>
        <end position="401"/>
    </location>
</feature>
<evidence type="ECO:0000259" key="2">
    <source>
        <dbReference type="PROSITE" id="PS50191"/>
    </source>
</evidence>
<dbReference type="InterPro" id="IPR036865">
    <property type="entry name" value="CRAL-TRIO_dom_sf"/>
</dbReference>